<comment type="caution">
    <text evidence="1">The sequence shown here is derived from an EMBL/GenBank/DDBJ whole genome shotgun (WGS) entry which is preliminary data.</text>
</comment>
<name>A0A941F1N3_9ACTN</name>
<keyword evidence="1" id="KW-0547">Nucleotide-binding</keyword>
<evidence type="ECO:0000313" key="1">
    <source>
        <dbReference type="EMBL" id="MBR7839569.1"/>
    </source>
</evidence>
<accession>A0A941F1N3</accession>
<dbReference type="Proteomes" id="UP000675781">
    <property type="component" value="Unassembled WGS sequence"/>
</dbReference>
<dbReference type="AlphaFoldDB" id="A0A941F1N3"/>
<dbReference type="InterPro" id="IPR050267">
    <property type="entry name" value="Anti-sigma-factor_SerPK"/>
</dbReference>
<dbReference type="GO" id="GO:0005524">
    <property type="term" value="F:ATP binding"/>
    <property type="evidence" value="ECO:0007669"/>
    <property type="project" value="UniProtKB-KW"/>
</dbReference>
<proteinExistence type="predicted"/>
<keyword evidence="2" id="KW-1185">Reference proteome</keyword>
<dbReference type="CDD" id="cd16936">
    <property type="entry name" value="HATPase_RsbW-like"/>
    <property type="match status" value="1"/>
</dbReference>
<reference evidence="1" key="1">
    <citation type="submission" date="2021-04" db="EMBL/GenBank/DDBJ databases">
        <title>Genome based classification of Actinospica acidithermotolerans sp. nov., an actinobacterium isolated from an Indonesian hot spring.</title>
        <authorList>
            <person name="Kusuma A.B."/>
            <person name="Putra K.E."/>
            <person name="Nafisah S."/>
            <person name="Loh J."/>
            <person name="Nouioui I."/>
            <person name="Goodfellow M."/>
        </authorList>
    </citation>
    <scope>NUCLEOTIDE SEQUENCE</scope>
    <source>
        <strain evidence="1">CSCA 57</strain>
    </source>
</reference>
<dbReference type="PANTHER" id="PTHR35526">
    <property type="entry name" value="ANTI-SIGMA-F FACTOR RSBW-RELATED"/>
    <property type="match status" value="1"/>
</dbReference>
<protein>
    <submittedName>
        <fullName evidence="1">ATP-binding protein</fullName>
    </submittedName>
</protein>
<gene>
    <name evidence="1" type="ORF">KDL01_40325</name>
</gene>
<keyword evidence="1" id="KW-0067">ATP-binding</keyword>
<evidence type="ECO:0000313" key="2">
    <source>
        <dbReference type="Proteomes" id="UP000675781"/>
    </source>
</evidence>
<organism evidence="1 2">
    <name type="scientific">Actinospica durhamensis</name>
    <dbReference type="NCBI Taxonomy" id="1508375"/>
    <lineage>
        <taxon>Bacteria</taxon>
        <taxon>Bacillati</taxon>
        <taxon>Actinomycetota</taxon>
        <taxon>Actinomycetes</taxon>
        <taxon>Catenulisporales</taxon>
        <taxon>Actinospicaceae</taxon>
        <taxon>Actinospica</taxon>
    </lineage>
</organism>
<dbReference type="Gene3D" id="3.30.565.10">
    <property type="entry name" value="Histidine kinase-like ATPase, C-terminal domain"/>
    <property type="match status" value="1"/>
</dbReference>
<dbReference type="RefSeq" id="WP_212533997.1">
    <property type="nucleotide sequence ID" value="NZ_JAGSOG010000492.1"/>
</dbReference>
<dbReference type="PANTHER" id="PTHR35526:SF3">
    <property type="entry name" value="ANTI-SIGMA-F FACTOR RSBW"/>
    <property type="match status" value="1"/>
</dbReference>
<dbReference type="InterPro" id="IPR036890">
    <property type="entry name" value="HATPase_C_sf"/>
</dbReference>
<dbReference type="SUPFAM" id="SSF55874">
    <property type="entry name" value="ATPase domain of HSP90 chaperone/DNA topoisomerase II/histidine kinase"/>
    <property type="match status" value="1"/>
</dbReference>
<dbReference type="EMBL" id="JAGSOG010000492">
    <property type="protein sequence ID" value="MBR7839569.1"/>
    <property type="molecule type" value="Genomic_DNA"/>
</dbReference>
<sequence>MSEYVITLPALPSMVGIARHAVTVIVGDAAVADDAARIVSELATNAVLHAARGNGSVFVLNIVELEGALRIAITGPTPTLNWSGSGGDFGRGLVIVDALAAKWGTDVHEDGVTWWAELAR</sequence>